<gene>
    <name evidence="1" type="ORF">I8J30_26930</name>
</gene>
<dbReference type="InterPro" id="IPR014825">
    <property type="entry name" value="DNA_alkylation"/>
</dbReference>
<dbReference type="EMBL" id="JAGKSP010000017">
    <property type="protein sequence ID" value="MBP3966344.1"/>
    <property type="molecule type" value="Genomic_DNA"/>
</dbReference>
<dbReference type="Gene3D" id="1.25.40.290">
    <property type="entry name" value="ARM repeat domains"/>
    <property type="match status" value="1"/>
</dbReference>
<keyword evidence="2" id="KW-1185">Reference proteome</keyword>
<sequence length="379" mass="42823">MAEPLKLMYDMPFLRRFAELTASEWPAFERERFTLLVTGEGWEELELKGRIRRITESLGAVLPASYPEALDVLLAIHERCAGFPYLFFPDFVERYGLSDWERSMHALEKFTIQSTAEFAIRPFLLQEPERTMARMMEWARSENEHLRRLASEGCRPRLPWAQALTMFKRDPSPIIPLLELLKCDPSLYVRKSVANNLNDIAKDHPDAVKAIAARWKGQHTLTDWIVRHGCRTLIKAADPEIMALFGYEEGAAENCVDAAEIEVMQESVKIGGIVEVRYALRLGDSTSEPIKLRIELGVFYAKAGGKVSQKRFLLSDKRAAPGTRLAGGKKLDFTDLTTRKHYPGLHRLELVVNGAPVAETAVMVYASADELNENGSEAE</sequence>
<dbReference type="SUPFAM" id="SSF48371">
    <property type="entry name" value="ARM repeat"/>
    <property type="match status" value="1"/>
</dbReference>
<protein>
    <submittedName>
        <fullName evidence="1">DNA alkylation repair protein</fullName>
    </submittedName>
</protein>
<proteinExistence type="predicted"/>
<dbReference type="InterPro" id="IPR016024">
    <property type="entry name" value="ARM-type_fold"/>
</dbReference>
<dbReference type="Pfam" id="PF08713">
    <property type="entry name" value="DNA_alkylation"/>
    <property type="match status" value="1"/>
</dbReference>
<evidence type="ECO:0000313" key="2">
    <source>
        <dbReference type="Proteomes" id="UP000673394"/>
    </source>
</evidence>
<accession>A0ABS5CKE3</accession>
<organism evidence="1 2">
    <name type="scientific">Paenibacillus lignilyticus</name>
    <dbReference type="NCBI Taxonomy" id="1172615"/>
    <lineage>
        <taxon>Bacteria</taxon>
        <taxon>Bacillati</taxon>
        <taxon>Bacillota</taxon>
        <taxon>Bacilli</taxon>
        <taxon>Bacillales</taxon>
        <taxon>Paenibacillaceae</taxon>
        <taxon>Paenibacillus</taxon>
    </lineage>
</organism>
<evidence type="ECO:0000313" key="1">
    <source>
        <dbReference type="EMBL" id="MBP3966344.1"/>
    </source>
</evidence>
<dbReference type="RefSeq" id="WP_210663436.1">
    <property type="nucleotide sequence ID" value="NZ_JAGKSP010000017.1"/>
</dbReference>
<comment type="caution">
    <text evidence="1">The sequence shown here is derived from an EMBL/GenBank/DDBJ whole genome shotgun (WGS) entry which is preliminary data.</text>
</comment>
<name>A0ABS5CKE3_9BACL</name>
<dbReference type="Proteomes" id="UP000673394">
    <property type="component" value="Unassembled WGS sequence"/>
</dbReference>
<reference evidence="1 2" key="1">
    <citation type="submission" date="2021-04" db="EMBL/GenBank/DDBJ databases">
        <title>Paenibacillus sp. DLE-14 whole genome sequence.</title>
        <authorList>
            <person name="Ham Y.J."/>
        </authorList>
    </citation>
    <scope>NUCLEOTIDE SEQUENCE [LARGE SCALE GENOMIC DNA]</scope>
    <source>
        <strain evidence="1 2">DLE-14</strain>
    </source>
</reference>